<dbReference type="HOGENOM" id="CLU_3111875_0_0_1"/>
<reference evidence="2" key="2">
    <citation type="journal article" date="2013" name="PLoS Genet.">
        <title>Comparative genome structure, secondary metabolite, and effector coding capacity across Cochliobolus pathogens.</title>
        <authorList>
            <person name="Condon B.J."/>
            <person name="Leng Y."/>
            <person name="Wu D."/>
            <person name="Bushley K.E."/>
            <person name="Ohm R.A."/>
            <person name="Otillar R."/>
            <person name="Martin J."/>
            <person name="Schackwitz W."/>
            <person name="Grimwood J."/>
            <person name="MohdZainudin N."/>
            <person name="Xue C."/>
            <person name="Wang R."/>
            <person name="Manning V.A."/>
            <person name="Dhillon B."/>
            <person name="Tu Z.J."/>
            <person name="Steffenson B.J."/>
            <person name="Salamov A."/>
            <person name="Sun H."/>
            <person name="Lowry S."/>
            <person name="LaButti K."/>
            <person name="Han J."/>
            <person name="Copeland A."/>
            <person name="Lindquist E."/>
            <person name="Barry K."/>
            <person name="Schmutz J."/>
            <person name="Baker S.E."/>
            <person name="Ciuffetti L.M."/>
            <person name="Grigoriev I.V."/>
            <person name="Zhong S."/>
            <person name="Turgeon B.G."/>
        </authorList>
    </citation>
    <scope>NUCLEOTIDE SEQUENCE [LARGE SCALE GENOMIC DNA]</scope>
    <source>
        <strain evidence="2">C5 / ATCC 48332 / race O</strain>
    </source>
</reference>
<protein>
    <submittedName>
        <fullName evidence="1">Uncharacterized protein</fullName>
    </submittedName>
</protein>
<reference evidence="1 2" key="1">
    <citation type="journal article" date="2012" name="PLoS Pathog.">
        <title>Diverse lifestyles and strategies of plant pathogenesis encoded in the genomes of eighteen Dothideomycetes fungi.</title>
        <authorList>
            <person name="Ohm R.A."/>
            <person name="Feau N."/>
            <person name="Henrissat B."/>
            <person name="Schoch C.L."/>
            <person name="Horwitz B.A."/>
            <person name="Barry K.W."/>
            <person name="Condon B.J."/>
            <person name="Copeland A.C."/>
            <person name="Dhillon B."/>
            <person name="Glaser F."/>
            <person name="Hesse C.N."/>
            <person name="Kosti I."/>
            <person name="LaButti K."/>
            <person name="Lindquist E.A."/>
            <person name="Lucas S."/>
            <person name="Salamov A.A."/>
            <person name="Bradshaw R.E."/>
            <person name="Ciuffetti L."/>
            <person name="Hamelin R.C."/>
            <person name="Kema G.H.J."/>
            <person name="Lawrence C."/>
            <person name="Scott J.A."/>
            <person name="Spatafora J.W."/>
            <person name="Turgeon B.G."/>
            <person name="de Wit P.J.G.M."/>
            <person name="Zhong S."/>
            <person name="Goodwin S.B."/>
            <person name="Grigoriev I.V."/>
        </authorList>
    </citation>
    <scope>NUCLEOTIDE SEQUENCE [LARGE SCALE GENOMIC DNA]</scope>
    <source>
        <strain evidence="2">C5 / ATCC 48332 / race O</strain>
    </source>
</reference>
<dbReference type="EMBL" id="KB445581">
    <property type="protein sequence ID" value="EMD88174.1"/>
    <property type="molecule type" value="Genomic_DNA"/>
</dbReference>
<feature type="non-terminal residue" evidence="1">
    <location>
        <position position="1"/>
    </location>
</feature>
<proteinExistence type="predicted"/>
<name>M2TNQ6_COCH5</name>
<evidence type="ECO:0000313" key="1">
    <source>
        <dbReference type="EMBL" id="EMD88174.1"/>
    </source>
</evidence>
<gene>
    <name evidence="1" type="ORF">COCHEDRAFT_1023360</name>
</gene>
<dbReference type="Proteomes" id="UP000016936">
    <property type="component" value="Unassembled WGS sequence"/>
</dbReference>
<evidence type="ECO:0000313" key="2">
    <source>
        <dbReference type="Proteomes" id="UP000016936"/>
    </source>
</evidence>
<accession>M2TNQ6</accession>
<organism evidence="1 2">
    <name type="scientific">Cochliobolus heterostrophus (strain C5 / ATCC 48332 / race O)</name>
    <name type="common">Southern corn leaf blight fungus</name>
    <name type="synonym">Bipolaris maydis</name>
    <dbReference type="NCBI Taxonomy" id="701091"/>
    <lineage>
        <taxon>Eukaryota</taxon>
        <taxon>Fungi</taxon>
        <taxon>Dikarya</taxon>
        <taxon>Ascomycota</taxon>
        <taxon>Pezizomycotina</taxon>
        <taxon>Dothideomycetes</taxon>
        <taxon>Pleosporomycetidae</taxon>
        <taxon>Pleosporales</taxon>
        <taxon>Pleosporineae</taxon>
        <taxon>Pleosporaceae</taxon>
        <taxon>Bipolaris</taxon>
    </lineage>
</organism>
<keyword evidence="2" id="KW-1185">Reference proteome</keyword>
<sequence length="51" mass="5963">PSFTARHQRLLGAGLIQRPMVTWTDELIEWSEMKMVILNDGVYFRIDRGTI</sequence>
<dbReference type="AlphaFoldDB" id="M2TNQ6"/>